<dbReference type="GO" id="GO:0008942">
    <property type="term" value="F:nitrite reductase [NAD(P)H] activity"/>
    <property type="evidence" value="ECO:0007669"/>
    <property type="project" value="InterPro"/>
</dbReference>
<dbReference type="GO" id="GO:0051537">
    <property type="term" value="F:2 iron, 2 sulfur cluster binding"/>
    <property type="evidence" value="ECO:0007669"/>
    <property type="project" value="UniProtKB-KW"/>
</dbReference>
<evidence type="ECO:0000256" key="4">
    <source>
        <dbReference type="ARBA" id="ARBA00023004"/>
    </source>
</evidence>
<evidence type="ECO:0000313" key="9">
    <source>
        <dbReference type="Proteomes" id="UP000242757"/>
    </source>
</evidence>
<evidence type="ECO:0000256" key="3">
    <source>
        <dbReference type="ARBA" id="ARBA00023002"/>
    </source>
</evidence>
<keyword evidence="6" id="KW-0534">Nitrate assimilation</keyword>
<keyword evidence="4" id="KW-0408">Iron</keyword>
<name>A0A233RJS1_9GAMM</name>
<organism evidence="8 9">
    <name type="scientific">Oceanimonas doudoroffii</name>
    <dbReference type="NCBI Taxonomy" id="84158"/>
    <lineage>
        <taxon>Bacteria</taxon>
        <taxon>Pseudomonadati</taxon>
        <taxon>Pseudomonadota</taxon>
        <taxon>Gammaproteobacteria</taxon>
        <taxon>Aeromonadales</taxon>
        <taxon>Aeromonadaceae</taxon>
        <taxon>Oceanimonas</taxon>
    </lineage>
</organism>
<evidence type="ECO:0000256" key="6">
    <source>
        <dbReference type="ARBA" id="ARBA00023063"/>
    </source>
</evidence>
<keyword evidence="1" id="KW-0001">2Fe-2S</keyword>
<evidence type="ECO:0000259" key="7">
    <source>
        <dbReference type="PROSITE" id="PS51296"/>
    </source>
</evidence>
<proteinExistence type="predicted"/>
<keyword evidence="2" id="KW-0479">Metal-binding</keyword>
<feature type="domain" description="Rieske" evidence="7">
    <location>
        <begin position="4"/>
        <end position="104"/>
    </location>
</feature>
<dbReference type="NCBIfam" id="TIGR02378">
    <property type="entry name" value="nirD_assim_sml"/>
    <property type="match status" value="1"/>
</dbReference>
<sequence length="111" mass="12227">MSLVRLCHVGDIPEHSGVAALVAGRQLALFNLPGLGFFALDNWDPIGRAQVLARGIVGDLKGEPCVASPLYKHHYSLKDGRCLEQEGVRVRVWPLITQQDQLWLEAASLKE</sequence>
<dbReference type="RefSeq" id="WP_094200417.1">
    <property type="nucleotide sequence ID" value="NZ_NBIM01000001.1"/>
</dbReference>
<comment type="caution">
    <text evidence="8">The sequence shown here is derived from an EMBL/GenBank/DDBJ whole genome shotgun (WGS) entry which is preliminary data.</text>
</comment>
<reference evidence="8 9" key="1">
    <citation type="submission" date="2017-08" db="EMBL/GenBank/DDBJ databases">
        <title>A Genome Sequence of Oceanimonas doudoroffii ATCC 27123T.</title>
        <authorList>
            <person name="Brennan M.A."/>
            <person name="Maclea K.S."/>
            <person name="Mcclelland W.D."/>
            <person name="Trachtenberg A.M."/>
        </authorList>
    </citation>
    <scope>NUCLEOTIDE SEQUENCE [LARGE SCALE GENOMIC DNA]</scope>
    <source>
        <strain evidence="8 9">ATCC 27123</strain>
    </source>
</reference>
<dbReference type="PANTHER" id="PTHR40562">
    <property type="match status" value="1"/>
</dbReference>
<dbReference type="InterPro" id="IPR012748">
    <property type="entry name" value="Rieske-like_NirD"/>
</dbReference>
<evidence type="ECO:0000256" key="1">
    <source>
        <dbReference type="ARBA" id="ARBA00022714"/>
    </source>
</evidence>
<dbReference type="EMBL" id="NBIM01000001">
    <property type="protein sequence ID" value="OXY83643.1"/>
    <property type="molecule type" value="Genomic_DNA"/>
</dbReference>
<dbReference type="GO" id="GO:0042128">
    <property type="term" value="P:nitrate assimilation"/>
    <property type="evidence" value="ECO:0007669"/>
    <property type="project" value="UniProtKB-KW"/>
</dbReference>
<keyword evidence="9" id="KW-1185">Reference proteome</keyword>
<dbReference type="OrthoDB" id="516687at2"/>
<keyword evidence="3" id="KW-0560">Oxidoreductase</keyword>
<dbReference type="PANTHER" id="PTHR40562:SF1">
    <property type="entry name" value="NITRITE REDUCTASE (NADH) SMALL SUBUNIT"/>
    <property type="match status" value="1"/>
</dbReference>
<evidence type="ECO:0000256" key="5">
    <source>
        <dbReference type="ARBA" id="ARBA00023014"/>
    </source>
</evidence>
<dbReference type="AlphaFoldDB" id="A0A233RJS1"/>
<dbReference type="Proteomes" id="UP000242757">
    <property type="component" value="Unassembled WGS sequence"/>
</dbReference>
<dbReference type="SUPFAM" id="SSF50022">
    <property type="entry name" value="ISP domain"/>
    <property type="match status" value="1"/>
</dbReference>
<dbReference type="CDD" id="cd03529">
    <property type="entry name" value="Rieske_NirD"/>
    <property type="match status" value="1"/>
</dbReference>
<protein>
    <submittedName>
        <fullName evidence="8">Nitrite reductase (NAD(P)H) small subunit</fullName>
    </submittedName>
</protein>
<evidence type="ECO:0000313" key="8">
    <source>
        <dbReference type="EMBL" id="OXY83643.1"/>
    </source>
</evidence>
<dbReference type="Gene3D" id="2.102.10.10">
    <property type="entry name" value="Rieske [2Fe-2S] iron-sulphur domain"/>
    <property type="match status" value="1"/>
</dbReference>
<keyword evidence="5" id="KW-0411">Iron-sulfur</keyword>
<gene>
    <name evidence="8" type="primary">nirD</name>
    <name evidence="8" type="ORF">B6S08_09225</name>
</gene>
<dbReference type="PROSITE" id="PS51300">
    <property type="entry name" value="NIRD"/>
    <property type="match status" value="1"/>
</dbReference>
<dbReference type="InterPro" id="IPR017941">
    <property type="entry name" value="Rieske_2Fe-2S"/>
</dbReference>
<dbReference type="Pfam" id="PF13806">
    <property type="entry name" value="Rieske_2"/>
    <property type="match status" value="1"/>
</dbReference>
<dbReference type="InterPro" id="IPR017881">
    <property type="entry name" value="NirD"/>
</dbReference>
<dbReference type="PROSITE" id="PS51296">
    <property type="entry name" value="RIESKE"/>
    <property type="match status" value="1"/>
</dbReference>
<accession>A0A233RJS1</accession>
<dbReference type="GO" id="GO:0046872">
    <property type="term" value="F:metal ion binding"/>
    <property type="evidence" value="ECO:0007669"/>
    <property type="project" value="UniProtKB-KW"/>
</dbReference>
<evidence type="ECO:0000256" key="2">
    <source>
        <dbReference type="ARBA" id="ARBA00022723"/>
    </source>
</evidence>
<dbReference type="InterPro" id="IPR036922">
    <property type="entry name" value="Rieske_2Fe-2S_sf"/>
</dbReference>